<accession>A0A222G871</accession>
<feature type="signal peptide" evidence="1">
    <location>
        <begin position="1"/>
        <end position="21"/>
    </location>
</feature>
<dbReference type="AlphaFoldDB" id="A0A222G871"/>
<dbReference type="InterPro" id="IPR024409">
    <property type="entry name" value="DUF3833"/>
</dbReference>
<keyword evidence="3" id="KW-1185">Reference proteome</keyword>
<dbReference type="PROSITE" id="PS51257">
    <property type="entry name" value="PROKAR_LIPOPROTEIN"/>
    <property type="match status" value="1"/>
</dbReference>
<dbReference type="Pfam" id="PF12915">
    <property type="entry name" value="DUF3833"/>
    <property type="match status" value="1"/>
</dbReference>
<gene>
    <name evidence="2" type="ORF">B5D82_10020</name>
</gene>
<sequence>MKQNLKLAVIFCLAFTLSSCTTPLEDYQATSPQLDIQQYFSGKLIAWGMVQDYSSKVTRRFCVELDGQWQDDEGLLKEVFYFDDGEVTYRNWQLTKLKQGKYLGGAEDVVGNARGQQRGFAFQWQYDLLVPIDDDVIKLSLDDWMYQIDEYRVFNRTKMQKFGVTVAELTIFFDKQLPLRTCPRA</sequence>
<dbReference type="EMBL" id="CP020465">
    <property type="protein sequence ID" value="ASP48069.1"/>
    <property type="molecule type" value="Genomic_DNA"/>
</dbReference>
<dbReference type="RefSeq" id="WP_081151249.1">
    <property type="nucleotide sequence ID" value="NZ_CP020465.1"/>
</dbReference>
<protein>
    <submittedName>
        <fullName evidence="2">DUF3833 domain-containing protein</fullName>
    </submittedName>
</protein>
<reference evidence="2 3" key="1">
    <citation type="submission" date="2017-08" db="EMBL/GenBank/DDBJ databases">
        <title>Complete genome of Colwellia sp. NB097-1, a psychrophile bacterium ioslated from Bering Sea.</title>
        <authorList>
            <person name="Chen X."/>
        </authorList>
    </citation>
    <scope>NUCLEOTIDE SEQUENCE [LARGE SCALE GENOMIC DNA]</scope>
    <source>
        <strain evidence="2 3">NB097-1</strain>
    </source>
</reference>
<dbReference type="Proteomes" id="UP000202259">
    <property type="component" value="Chromosome"/>
</dbReference>
<feature type="chain" id="PRO_5011301049" evidence="1">
    <location>
        <begin position="22"/>
        <end position="185"/>
    </location>
</feature>
<dbReference type="OrthoDB" id="5296954at2"/>
<evidence type="ECO:0000313" key="3">
    <source>
        <dbReference type="Proteomes" id="UP000202259"/>
    </source>
</evidence>
<dbReference type="KEGG" id="cber:B5D82_10020"/>
<evidence type="ECO:0000256" key="1">
    <source>
        <dbReference type="SAM" id="SignalP"/>
    </source>
</evidence>
<keyword evidence="1" id="KW-0732">Signal</keyword>
<evidence type="ECO:0000313" key="2">
    <source>
        <dbReference type="EMBL" id="ASP48069.1"/>
    </source>
</evidence>
<name>A0A222G871_9GAMM</name>
<organism evidence="2 3">
    <name type="scientific">Cognaticolwellia beringensis</name>
    <dbReference type="NCBI Taxonomy" id="1967665"/>
    <lineage>
        <taxon>Bacteria</taxon>
        <taxon>Pseudomonadati</taxon>
        <taxon>Pseudomonadota</taxon>
        <taxon>Gammaproteobacteria</taxon>
        <taxon>Alteromonadales</taxon>
        <taxon>Colwelliaceae</taxon>
        <taxon>Cognaticolwellia</taxon>
    </lineage>
</organism>
<proteinExistence type="predicted"/>